<feature type="transmembrane region" description="Helical" evidence="1">
    <location>
        <begin position="29"/>
        <end position="47"/>
    </location>
</feature>
<dbReference type="RefSeq" id="WP_203093351.1">
    <property type="nucleotide sequence ID" value="NZ_JAESPH010000004.1"/>
</dbReference>
<dbReference type="Proteomes" id="UP000603506">
    <property type="component" value="Unassembled WGS sequence"/>
</dbReference>
<sequence length="92" mass="10555">MNKYLLFLIAGAFGAYINKLRRRMSWKRFTRSCIIAIFTATIAGILFQHFFNFPIPVVNALCGIVGVFSESILDEIEDFIKKASNYIDKKLN</sequence>
<reference evidence="2 3" key="1">
    <citation type="submission" date="2021-01" db="EMBL/GenBank/DDBJ databases">
        <title>Evidence that Capnocytophaga endodontalis is a later homotypic synonym for Capnocytophaga genospecies AHN8471, and request for opinion on proposed recognition of strain AHN8471 as type strain of the species.</title>
        <authorList>
            <person name="Nicholson A.C."/>
            <person name="Hopper C.L."/>
            <person name="Gulvik C.A."/>
            <person name="Mcquiston J.R."/>
            <person name="Lau E.F."/>
        </authorList>
    </citation>
    <scope>NUCLEOTIDE SEQUENCE [LARGE SCALE GENOMIC DNA]</scope>
    <source>
        <strain evidence="2 3">AHN9576</strain>
    </source>
</reference>
<evidence type="ECO:0008006" key="4">
    <source>
        <dbReference type="Google" id="ProtNLM"/>
    </source>
</evidence>
<gene>
    <name evidence="2" type="ORF">JNB19_09750</name>
</gene>
<keyword evidence="3" id="KW-1185">Reference proteome</keyword>
<proteinExistence type="predicted"/>
<accession>A0ABS1YX77</accession>
<keyword evidence="1" id="KW-0812">Transmembrane</keyword>
<comment type="caution">
    <text evidence="2">The sequence shown here is derived from an EMBL/GenBank/DDBJ whole genome shotgun (WGS) entry which is preliminary data.</text>
</comment>
<protein>
    <recommendedName>
        <fullName evidence="4">Holin</fullName>
    </recommendedName>
</protein>
<keyword evidence="1" id="KW-1133">Transmembrane helix</keyword>
<name>A0ABS1YX77_9FLAO</name>
<organism evidence="2 3">
    <name type="scientific">Capnocytophaga genosp. AHN8471</name>
    <dbReference type="NCBI Taxonomy" id="327574"/>
    <lineage>
        <taxon>Bacteria</taxon>
        <taxon>Pseudomonadati</taxon>
        <taxon>Bacteroidota</taxon>
        <taxon>Flavobacteriia</taxon>
        <taxon>Flavobacteriales</taxon>
        <taxon>Flavobacteriaceae</taxon>
        <taxon>Capnocytophaga</taxon>
    </lineage>
</organism>
<dbReference type="EMBL" id="JAEUAH010000013">
    <property type="protein sequence ID" value="MBM0651030.1"/>
    <property type="molecule type" value="Genomic_DNA"/>
</dbReference>
<keyword evidence="1" id="KW-0472">Membrane</keyword>
<evidence type="ECO:0000256" key="1">
    <source>
        <dbReference type="SAM" id="Phobius"/>
    </source>
</evidence>
<evidence type="ECO:0000313" key="2">
    <source>
        <dbReference type="EMBL" id="MBM0651030.1"/>
    </source>
</evidence>
<evidence type="ECO:0000313" key="3">
    <source>
        <dbReference type="Proteomes" id="UP000603506"/>
    </source>
</evidence>